<keyword evidence="2" id="KW-0472">Membrane</keyword>
<dbReference type="RefSeq" id="WP_211699277.1">
    <property type="nucleotide sequence ID" value="NZ_CP046600.1"/>
</dbReference>
<feature type="compositionally biased region" description="Low complexity" evidence="1">
    <location>
        <begin position="272"/>
        <end position="291"/>
    </location>
</feature>
<evidence type="ECO:0000313" key="5">
    <source>
        <dbReference type="Proteomes" id="UP000682202"/>
    </source>
</evidence>
<evidence type="ECO:0000259" key="3">
    <source>
        <dbReference type="Pfam" id="PF16751"/>
    </source>
</evidence>
<keyword evidence="5" id="KW-1185">Reference proteome</keyword>
<dbReference type="KEGG" id="mspg:F6B93_04825"/>
<feature type="transmembrane region" description="Helical" evidence="2">
    <location>
        <begin position="96"/>
        <end position="117"/>
    </location>
</feature>
<dbReference type="EMBL" id="CP046600">
    <property type="protein sequence ID" value="QUR69596.1"/>
    <property type="molecule type" value="Genomic_DNA"/>
</dbReference>
<accession>A0A975PYR6</accession>
<feature type="domain" description="Anti-sigma-D factor RsdA sigma factor binding region" evidence="3">
    <location>
        <begin position="21"/>
        <end position="68"/>
    </location>
</feature>
<dbReference type="Pfam" id="PF16751">
    <property type="entry name" value="RsdA_SigD_bd"/>
    <property type="match status" value="1"/>
</dbReference>
<dbReference type="Proteomes" id="UP000682202">
    <property type="component" value="Chromosome"/>
</dbReference>
<protein>
    <recommendedName>
        <fullName evidence="3">Anti-sigma-D factor RsdA sigma factor binding region domain-containing protein</fullName>
    </recommendedName>
</protein>
<feature type="compositionally biased region" description="Pro residues" evidence="1">
    <location>
        <begin position="292"/>
        <end position="308"/>
    </location>
</feature>
<evidence type="ECO:0000313" key="4">
    <source>
        <dbReference type="EMBL" id="QUR69596.1"/>
    </source>
</evidence>
<keyword evidence="2" id="KW-0812">Transmembrane</keyword>
<feature type="compositionally biased region" description="Low complexity" evidence="1">
    <location>
        <begin position="234"/>
        <end position="244"/>
    </location>
</feature>
<dbReference type="Gene3D" id="6.10.250.1300">
    <property type="match status" value="1"/>
</dbReference>
<name>A0A975PYR6_9MYCO</name>
<feature type="region of interest" description="Disordered" evidence="1">
    <location>
        <begin position="199"/>
        <end position="355"/>
    </location>
</feature>
<proteinExistence type="predicted"/>
<reference evidence="4" key="1">
    <citation type="submission" date="2019-12" db="EMBL/GenBank/DDBJ databases">
        <title>Mycobacterium spongiae sp. nov.</title>
        <authorList>
            <person name="Stinear T."/>
        </authorList>
    </citation>
    <scope>NUCLEOTIDE SEQUENCE</scope>
    <source>
        <strain evidence="4">FSD4b-SM</strain>
    </source>
</reference>
<organism evidence="4 5">
    <name type="scientific">Mycobacterium spongiae</name>
    <dbReference type="NCBI Taxonomy" id="886343"/>
    <lineage>
        <taxon>Bacteria</taxon>
        <taxon>Bacillati</taxon>
        <taxon>Actinomycetota</taxon>
        <taxon>Actinomycetes</taxon>
        <taxon>Mycobacteriales</taxon>
        <taxon>Mycobacteriaceae</taxon>
        <taxon>Mycobacterium</taxon>
    </lineage>
</organism>
<dbReference type="InterPro" id="IPR031928">
    <property type="entry name" value="RsdA_SigD-bd"/>
</dbReference>
<dbReference type="AlphaFoldDB" id="A0A975PYR6"/>
<evidence type="ECO:0000256" key="1">
    <source>
        <dbReference type="SAM" id="MobiDB-lite"/>
    </source>
</evidence>
<gene>
    <name evidence="4" type="ORF">F6B93_04825</name>
</gene>
<keyword evidence="2" id="KW-1133">Transmembrane helix</keyword>
<evidence type="ECO:0000256" key="2">
    <source>
        <dbReference type="SAM" id="Phobius"/>
    </source>
</evidence>
<feature type="compositionally biased region" description="Low complexity" evidence="1">
    <location>
        <begin position="255"/>
        <end position="264"/>
    </location>
</feature>
<sequence>MRNSGSDSGYPLGSLGDQPALDELAHTDLLLDALAEREDVGFGDPDDLHDQALAELLSEWRDDLRWPPASALVSQDEAVEALITGVTERRRTRRGLAAMGSVAATLLLLSGFGAVVADARPGDLLYGLHAMIFDDSHVNDDQIVLSAKAELAKVEQMIAEGQWDQAETQLAEVSSTVQAVNDGGRRQDLIDEVNQLNTKVEQRDPNATLPEGSLPQSELPDVLAPSDSPGDSLTPPAGETASPAPASPPLQSDIPPSSAPEWSAPSPPSEAPPSAQITAPTPAVEAPAVEPTSPPAATPTRGPRPGPDPASATDSSLEPAAGGSISRPSPEAHLSGQDASDTPATASPIPEAGVQ</sequence>